<dbReference type="EMBL" id="LR796256">
    <property type="protein sequence ID" value="CAB4132146.1"/>
    <property type="molecule type" value="Genomic_DNA"/>
</dbReference>
<gene>
    <name evidence="1" type="ORF">UFOVP138_59</name>
</gene>
<organism evidence="1">
    <name type="scientific">uncultured Caudovirales phage</name>
    <dbReference type="NCBI Taxonomy" id="2100421"/>
    <lineage>
        <taxon>Viruses</taxon>
        <taxon>Duplodnaviria</taxon>
        <taxon>Heunggongvirae</taxon>
        <taxon>Uroviricota</taxon>
        <taxon>Caudoviricetes</taxon>
        <taxon>Peduoviridae</taxon>
        <taxon>Maltschvirus</taxon>
        <taxon>Maltschvirus maltsch</taxon>
    </lineage>
</organism>
<sequence>MLERDLSIKLVAVLNAGLIQRGITAPVRRAFQPRQSGTPNAAFISFYHVSTVNVGYPASSDVYDTVAGMTNVQTQRKESRYTIGGLAPVSKNTDMTAADYVGIAASILQNKAAIALFAVDNIGVQHITTLNSVYFEDEKGQNEENPSFDVILSHKDVFVSSGGLITGFTETIKRV</sequence>
<reference evidence="1" key="1">
    <citation type="submission" date="2020-04" db="EMBL/GenBank/DDBJ databases">
        <authorList>
            <person name="Chiriac C."/>
            <person name="Salcher M."/>
            <person name="Ghai R."/>
            <person name="Kavagutti S V."/>
        </authorList>
    </citation>
    <scope>NUCLEOTIDE SEQUENCE</scope>
</reference>
<name>A0A6J5LG99_9CAUD</name>
<accession>A0A6J5LG99</accession>
<protein>
    <submittedName>
        <fullName evidence="1">Uncharacterized protein</fullName>
    </submittedName>
</protein>
<dbReference type="InterPro" id="IPR054447">
    <property type="entry name" value="Gp29-like"/>
</dbReference>
<proteinExistence type="predicted"/>
<evidence type="ECO:0000313" key="1">
    <source>
        <dbReference type="EMBL" id="CAB4132146.1"/>
    </source>
</evidence>
<dbReference type="Pfam" id="PF22756">
    <property type="entry name" value="E217_gp29"/>
    <property type="match status" value="1"/>
</dbReference>